<dbReference type="Pfam" id="PF00989">
    <property type="entry name" value="PAS"/>
    <property type="match status" value="1"/>
</dbReference>
<dbReference type="Gene3D" id="3.30.450.20">
    <property type="entry name" value="PAS domain"/>
    <property type="match status" value="2"/>
</dbReference>
<dbReference type="CDD" id="cd00130">
    <property type="entry name" value="PAS"/>
    <property type="match status" value="1"/>
</dbReference>
<evidence type="ECO:0000256" key="3">
    <source>
        <dbReference type="ARBA" id="ARBA00012438"/>
    </source>
</evidence>
<evidence type="ECO:0000256" key="9">
    <source>
        <dbReference type="ARBA" id="ARBA00022777"/>
    </source>
</evidence>
<dbReference type="PRINTS" id="PR00344">
    <property type="entry name" value="BCTRLSENSOR"/>
</dbReference>
<dbReference type="InterPro" id="IPR050351">
    <property type="entry name" value="BphY/WalK/GraS-like"/>
</dbReference>
<dbReference type="SUPFAM" id="SSF47384">
    <property type="entry name" value="Homodimeric domain of signal transducing histidine kinase"/>
    <property type="match status" value="1"/>
</dbReference>
<dbReference type="InterPro" id="IPR004358">
    <property type="entry name" value="Sig_transdc_His_kin-like_C"/>
</dbReference>
<gene>
    <name evidence="17" type="ORF">UX27_C0008G0021</name>
</gene>
<comment type="caution">
    <text evidence="17">The sequence shown here is derived from an EMBL/GenBank/DDBJ whole genome shotgun (WGS) entry which is preliminary data.</text>
</comment>
<dbReference type="GO" id="GO:0005886">
    <property type="term" value="C:plasma membrane"/>
    <property type="evidence" value="ECO:0007669"/>
    <property type="project" value="UniProtKB-SubCell"/>
</dbReference>
<dbReference type="SUPFAM" id="SSF55874">
    <property type="entry name" value="ATPase domain of HSP90 chaperone/DNA topoisomerase II/histidine kinase"/>
    <property type="match status" value="1"/>
</dbReference>
<dbReference type="InterPro" id="IPR036097">
    <property type="entry name" value="HisK_dim/P_sf"/>
</dbReference>
<dbReference type="Pfam" id="PF02518">
    <property type="entry name" value="HATPase_c"/>
    <property type="match status" value="1"/>
</dbReference>
<dbReference type="EC" id="2.7.13.3" evidence="3"/>
<feature type="domain" description="PAS" evidence="16">
    <location>
        <begin position="324"/>
        <end position="375"/>
    </location>
</feature>
<sequence>MENPKLKAPRFKSYAIWLFFIFVAAALIAGNLLWMNLVLTDSAENVSKIQMAVAFQAREVVKNFIEQLSGDILQKTADFLAGEDEEKINKVLTGLADSDEAYFARLILYDKEGKETLKIHRAEAKYLQETFKDVAPEGISHALDGKRWIGKVEFLGGFGPVLSVAVPIRSAQGIDGVLAGDVNLKVLAGRLKDFKPGKSGQTYVVDQAGRIISHSNYFLVISGSDWLSRPIVQKIVQNRETVDGLNADDRYFNDAGLEVQAAGLPVPEFGWGVVVEQPFFEIQTSSNQILTFGLISLGIGLVLIIVLNINFLALGRTSAALEKERDRISAIVSNLTDGLIQYDPDFRIQLMNPRAEEMLGIKEDEVKDKIVTRDFDIVTRNAKFKALASVIFAEPGDDKEKKGAFKEKYPLVEVVLKEPQERWLKIATVPIADYQGKTAGFIKVIHDVSRERVVARMKSEFISIVAHQLRTPLAAIKWTLRMILDGDVGQITSEQKTFLEQGYASNDRMIFLINDLLNVARIEEGRFGYEFVETDLIALIEKNVANFQLAARSKNISLIFEKPAVETHRVTIDSSKIDLVFQNLIDNAIKYSLPGGRIELKAEPYKDRPFLLVSIKDSGIGIPSHQVPRVFTKFFRGDNVIRFQTEGTGLGMFIVKNIVRRHGGDIWVESEEGKGTTFSFTLPLDAKMIPAIESPFEELIA</sequence>
<dbReference type="GO" id="GO:0000156">
    <property type="term" value="F:phosphorelay response regulator activity"/>
    <property type="evidence" value="ECO:0007669"/>
    <property type="project" value="TreeGrafter"/>
</dbReference>
<evidence type="ECO:0000259" key="15">
    <source>
        <dbReference type="PROSITE" id="PS50109"/>
    </source>
</evidence>
<dbReference type="FunFam" id="3.30.565.10:FF:000006">
    <property type="entry name" value="Sensor histidine kinase WalK"/>
    <property type="match status" value="1"/>
</dbReference>
<evidence type="ECO:0000313" key="17">
    <source>
        <dbReference type="EMBL" id="KKU19270.1"/>
    </source>
</evidence>
<name>A0A0G1RED1_9BACT</name>
<keyword evidence="8" id="KW-0547">Nucleotide-binding</keyword>
<dbReference type="Gene3D" id="3.30.565.10">
    <property type="entry name" value="Histidine kinase-like ATPase, C-terminal domain"/>
    <property type="match status" value="1"/>
</dbReference>
<evidence type="ECO:0000256" key="1">
    <source>
        <dbReference type="ARBA" id="ARBA00000085"/>
    </source>
</evidence>
<dbReference type="EMBL" id="LCLO01000008">
    <property type="protein sequence ID" value="KKU19270.1"/>
    <property type="molecule type" value="Genomic_DNA"/>
</dbReference>
<comment type="subcellular location">
    <subcellularLocation>
        <location evidence="2">Cell membrane</location>
        <topology evidence="2">Multi-pass membrane protein</topology>
    </subcellularLocation>
</comment>
<dbReference type="CDD" id="cd00082">
    <property type="entry name" value="HisKA"/>
    <property type="match status" value="1"/>
</dbReference>
<dbReference type="InterPro" id="IPR003661">
    <property type="entry name" value="HisK_dim/P_dom"/>
</dbReference>
<evidence type="ECO:0000256" key="4">
    <source>
        <dbReference type="ARBA" id="ARBA00022475"/>
    </source>
</evidence>
<dbReference type="NCBIfam" id="TIGR00229">
    <property type="entry name" value="sensory_box"/>
    <property type="match status" value="1"/>
</dbReference>
<feature type="transmembrane region" description="Helical" evidence="14">
    <location>
        <begin position="289"/>
        <end position="315"/>
    </location>
</feature>
<dbReference type="InterPro" id="IPR005467">
    <property type="entry name" value="His_kinase_dom"/>
</dbReference>
<evidence type="ECO:0000256" key="13">
    <source>
        <dbReference type="ARBA" id="ARBA00023136"/>
    </source>
</evidence>
<dbReference type="Pfam" id="PF00512">
    <property type="entry name" value="HisKA"/>
    <property type="match status" value="1"/>
</dbReference>
<evidence type="ECO:0000256" key="8">
    <source>
        <dbReference type="ARBA" id="ARBA00022741"/>
    </source>
</evidence>
<evidence type="ECO:0000256" key="5">
    <source>
        <dbReference type="ARBA" id="ARBA00022553"/>
    </source>
</evidence>
<comment type="catalytic activity">
    <reaction evidence="1">
        <text>ATP + protein L-histidine = ADP + protein N-phospho-L-histidine.</text>
        <dbReference type="EC" id="2.7.13.3"/>
    </reaction>
</comment>
<dbReference type="SMART" id="SM00388">
    <property type="entry name" value="HisKA"/>
    <property type="match status" value="1"/>
</dbReference>
<accession>A0A0G1RED1</accession>
<dbReference type="InterPro" id="IPR036890">
    <property type="entry name" value="HATPase_C_sf"/>
</dbReference>
<evidence type="ECO:0000256" key="11">
    <source>
        <dbReference type="ARBA" id="ARBA00022989"/>
    </source>
</evidence>
<evidence type="ECO:0000256" key="6">
    <source>
        <dbReference type="ARBA" id="ARBA00022679"/>
    </source>
</evidence>
<dbReference type="InterPro" id="IPR033479">
    <property type="entry name" value="dCache_1"/>
</dbReference>
<dbReference type="GO" id="GO:0030295">
    <property type="term" value="F:protein kinase activator activity"/>
    <property type="evidence" value="ECO:0007669"/>
    <property type="project" value="TreeGrafter"/>
</dbReference>
<dbReference type="CDD" id="cd00075">
    <property type="entry name" value="HATPase"/>
    <property type="match status" value="1"/>
</dbReference>
<keyword evidence="12" id="KW-0902">Two-component regulatory system</keyword>
<dbReference type="PROSITE" id="PS50112">
    <property type="entry name" value="PAS"/>
    <property type="match status" value="1"/>
</dbReference>
<dbReference type="SUPFAM" id="SSF55785">
    <property type="entry name" value="PYP-like sensor domain (PAS domain)"/>
    <property type="match status" value="1"/>
</dbReference>
<organism evidence="17 18">
    <name type="scientific">Candidatus Azambacteria bacterium GW2011_GWA2_45_90</name>
    <dbReference type="NCBI Taxonomy" id="1618614"/>
    <lineage>
        <taxon>Bacteria</taxon>
        <taxon>Candidatus Azamiibacteriota</taxon>
    </lineage>
</organism>
<keyword evidence="6" id="KW-0808">Transferase</keyword>
<evidence type="ECO:0000313" key="18">
    <source>
        <dbReference type="Proteomes" id="UP000034644"/>
    </source>
</evidence>
<dbReference type="Gene3D" id="1.10.287.130">
    <property type="match status" value="1"/>
</dbReference>
<dbReference type="GO" id="GO:0005524">
    <property type="term" value="F:ATP binding"/>
    <property type="evidence" value="ECO:0007669"/>
    <property type="project" value="UniProtKB-KW"/>
</dbReference>
<keyword evidence="11 14" id="KW-1133">Transmembrane helix</keyword>
<dbReference type="GO" id="GO:0007234">
    <property type="term" value="P:osmosensory signaling via phosphorelay pathway"/>
    <property type="evidence" value="ECO:0007669"/>
    <property type="project" value="TreeGrafter"/>
</dbReference>
<dbReference type="PANTHER" id="PTHR42878:SF7">
    <property type="entry name" value="SENSOR HISTIDINE KINASE GLRK"/>
    <property type="match status" value="1"/>
</dbReference>
<evidence type="ECO:0000256" key="2">
    <source>
        <dbReference type="ARBA" id="ARBA00004651"/>
    </source>
</evidence>
<keyword evidence="7 14" id="KW-0812">Transmembrane</keyword>
<dbReference type="Proteomes" id="UP000034644">
    <property type="component" value="Unassembled WGS sequence"/>
</dbReference>
<dbReference type="SMART" id="SM00387">
    <property type="entry name" value="HATPase_c"/>
    <property type="match status" value="1"/>
</dbReference>
<proteinExistence type="predicted"/>
<dbReference type="Pfam" id="PF02743">
    <property type="entry name" value="dCache_1"/>
    <property type="match status" value="1"/>
</dbReference>
<dbReference type="PROSITE" id="PS50109">
    <property type="entry name" value="HIS_KIN"/>
    <property type="match status" value="1"/>
</dbReference>
<evidence type="ECO:0000259" key="16">
    <source>
        <dbReference type="PROSITE" id="PS50112"/>
    </source>
</evidence>
<keyword evidence="5" id="KW-0597">Phosphoprotein</keyword>
<evidence type="ECO:0000256" key="10">
    <source>
        <dbReference type="ARBA" id="ARBA00022840"/>
    </source>
</evidence>
<reference evidence="17 18" key="1">
    <citation type="journal article" date="2015" name="Nature">
        <title>rRNA introns, odd ribosomes, and small enigmatic genomes across a large radiation of phyla.</title>
        <authorList>
            <person name="Brown C.T."/>
            <person name="Hug L.A."/>
            <person name="Thomas B.C."/>
            <person name="Sharon I."/>
            <person name="Castelle C.J."/>
            <person name="Singh A."/>
            <person name="Wilkins M.J."/>
            <person name="Williams K.H."/>
            <person name="Banfield J.F."/>
        </authorList>
    </citation>
    <scope>NUCLEOTIDE SEQUENCE [LARGE SCALE GENOMIC DNA]</scope>
</reference>
<dbReference type="InterPro" id="IPR035965">
    <property type="entry name" value="PAS-like_dom_sf"/>
</dbReference>
<evidence type="ECO:0000256" key="7">
    <source>
        <dbReference type="ARBA" id="ARBA00022692"/>
    </source>
</evidence>
<dbReference type="GO" id="GO:0000155">
    <property type="term" value="F:phosphorelay sensor kinase activity"/>
    <property type="evidence" value="ECO:0007669"/>
    <property type="project" value="InterPro"/>
</dbReference>
<keyword evidence="4" id="KW-1003">Cell membrane</keyword>
<protein>
    <recommendedName>
        <fullName evidence="3">histidine kinase</fullName>
        <ecNumber evidence="3">2.7.13.3</ecNumber>
    </recommendedName>
</protein>
<dbReference type="InterPro" id="IPR013767">
    <property type="entry name" value="PAS_fold"/>
</dbReference>
<dbReference type="AlphaFoldDB" id="A0A0G1RED1"/>
<dbReference type="GO" id="GO:0006355">
    <property type="term" value="P:regulation of DNA-templated transcription"/>
    <property type="evidence" value="ECO:0007669"/>
    <property type="project" value="InterPro"/>
</dbReference>
<dbReference type="PANTHER" id="PTHR42878">
    <property type="entry name" value="TWO-COMPONENT HISTIDINE KINASE"/>
    <property type="match status" value="1"/>
</dbReference>
<dbReference type="InterPro" id="IPR003594">
    <property type="entry name" value="HATPase_dom"/>
</dbReference>
<dbReference type="SMART" id="SM00091">
    <property type="entry name" value="PAS"/>
    <property type="match status" value="1"/>
</dbReference>
<evidence type="ECO:0000256" key="12">
    <source>
        <dbReference type="ARBA" id="ARBA00023012"/>
    </source>
</evidence>
<feature type="transmembrane region" description="Helical" evidence="14">
    <location>
        <begin position="14"/>
        <end position="35"/>
    </location>
</feature>
<keyword evidence="9 17" id="KW-0418">Kinase</keyword>
<keyword evidence="13 14" id="KW-0472">Membrane</keyword>
<feature type="domain" description="Histidine kinase" evidence="15">
    <location>
        <begin position="464"/>
        <end position="686"/>
    </location>
</feature>
<keyword evidence="10" id="KW-0067">ATP-binding</keyword>
<dbReference type="InterPro" id="IPR000014">
    <property type="entry name" value="PAS"/>
</dbReference>
<evidence type="ECO:0000256" key="14">
    <source>
        <dbReference type="SAM" id="Phobius"/>
    </source>
</evidence>